<feature type="compositionally biased region" description="Polar residues" evidence="1">
    <location>
        <begin position="1"/>
        <end position="12"/>
    </location>
</feature>
<name>A0AAV2IV31_KNICA</name>
<organism evidence="2 3">
    <name type="scientific">Knipowitschia caucasica</name>
    <name type="common">Caucasian dwarf goby</name>
    <name type="synonym">Pomatoschistus caucasicus</name>
    <dbReference type="NCBI Taxonomy" id="637954"/>
    <lineage>
        <taxon>Eukaryota</taxon>
        <taxon>Metazoa</taxon>
        <taxon>Chordata</taxon>
        <taxon>Craniata</taxon>
        <taxon>Vertebrata</taxon>
        <taxon>Euteleostomi</taxon>
        <taxon>Actinopterygii</taxon>
        <taxon>Neopterygii</taxon>
        <taxon>Teleostei</taxon>
        <taxon>Neoteleostei</taxon>
        <taxon>Acanthomorphata</taxon>
        <taxon>Gobiaria</taxon>
        <taxon>Gobiiformes</taxon>
        <taxon>Gobioidei</taxon>
        <taxon>Gobiidae</taxon>
        <taxon>Gobiinae</taxon>
        <taxon>Knipowitschia</taxon>
    </lineage>
</organism>
<keyword evidence="3" id="KW-1185">Reference proteome</keyword>
<gene>
    <name evidence="2" type="ORF">KC01_LOCUS1622</name>
</gene>
<proteinExistence type="predicted"/>
<evidence type="ECO:0000313" key="2">
    <source>
        <dbReference type="EMBL" id="CAL1569143.1"/>
    </source>
</evidence>
<protein>
    <submittedName>
        <fullName evidence="2">Uncharacterized protein</fullName>
    </submittedName>
</protein>
<sequence length="194" mass="20781">MSGMTTTTTLARLSQHPDPSREANPPLSFMSSYKRSRCHTTLPYRTRRDTRTVDSMELLTCALVTAVLSSTYAIPASVRLDEGEHIGDADLDSEPDLELVWRELSMRSHTSQSSSESQSSEETSREETPGLDTPPTELPPSSSASPTSLPVAMTTGLSGTDMPTVYTTVPGPCPTTGCVTVDIPTAEGDNRGDA</sequence>
<reference evidence="2 3" key="1">
    <citation type="submission" date="2024-04" db="EMBL/GenBank/DDBJ databases">
        <authorList>
            <person name="Waldvogel A.-M."/>
            <person name="Schoenle A."/>
        </authorList>
    </citation>
    <scope>NUCLEOTIDE SEQUENCE [LARGE SCALE GENOMIC DNA]</scope>
</reference>
<dbReference type="AlphaFoldDB" id="A0AAV2IV31"/>
<dbReference type="Proteomes" id="UP001497482">
    <property type="component" value="Chromosome 1"/>
</dbReference>
<feature type="compositionally biased region" description="Low complexity" evidence="1">
    <location>
        <begin position="163"/>
        <end position="181"/>
    </location>
</feature>
<dbReference type="EMBL" id="OZ035823">
    <property type="protein sequence ID" value="CAL1569143.1"/>
    <property type="molecule type" value="Genomic_DNA"/>
</dbReference>
<feature type="compositionally biased region" description="Low complexity" evidence="1">
    <location>
        <begin position="107"/>
        <end position="121"/>
    </location>
</feature>
<feature type="compositionally biased region" description="Low complexity" evidence="1">
    <location>
        <begin position="131"/>
        <end position="150"/>
    </location>
</feature>
<feature type="region of interest" description="Disordered" evidence="1">
    <location>
        <begin position="107"/>
        <end position="194"/>
    </location>
</feature>
<evidence type="ECO:0000256" key="1">
    <source>
        <dbReference type="SAM" id="MobiDB-lite"/>
    </source>
</evidence>
<feature type="region of interest" description="Disordered" evidence="1">
    <location>
        <begin position="1"/>
        <end position="29"/>
    </location>
</feature>
<accession>A0AAV2IV31</accession>
<evidence type="ECO:0000313" key="3">
    <source>
        <dbReference type="Proteomes" id="UP001497482"/>
    </source>
</evidence>